<dbReference type="Gene3D" id="1.20.1250.20">
    <property type="entry name" value="MFS general substrate transporter like domains"/>
    <property type="match status" value="1"/>
</dbReference>
<dbReference type="GO" id="GO:0016020">
    <property type="term" value="C:membrane"/>
    <property type="evidence" value="ECO:0007669"/>
    <property type="project" value="UniProtKB-SubCell"/>
</dbReference>
<feature type="domain" description="Major facilitator superfamily (MFS) profile" evidence="6">
    <location>
        <begin position="1"/>
        <end position="189"/>
    </location>
</feature>
<dbReference type="InterPro" id="IPR005828">
    <property type="entry name" value="MFS_sugar_transport-like"/>
</dbReference>
<keyword evidence="2 5" id="KW-0812">Transmembrane</keyword>
<dbReference type="Pfam" id="PF00083">
    <property type="entry name" value="Sugar_tr"/>
    <property type="match status" value="1"/>
</dbReference>
<keyword evidence="3 5" id="KW-1133">Transmembrane helix</keyword>
<name>A0A2N9IUT6_FAGSY</name>
<feature type="transmembrane region" description="Helical" evidence="5">
    <location>
        <begin position="127"/>
        <end position="155"/>
    </location>
</feature>
<evidence type="ECO:0000256" key="3">
    <source>
        <dbReference type="ARBA" id="ARBA00022989"/>
    </source>
</evidence>
<accession>A0A2N9IUT6</accession>
<feature type="transmembrane region" description="Helical" evidence="5">
    <location>
        <begin position="63"/>
        <end position="82"/>
    </location>
</feature>
<dbReference type="InterPro" id="IPR020846">
    <property type="entry name" value="MFS_dom"/>
</dbReference>
<sequence>MGIFTDAYDFFCITPIMNLIYYNKVSRSENYVIPSLLATSLVGAAIGQLIFGILGDRIGRRRVYGLALMIMVLSSIGCGFSICTTDGCVFVTLGFFRFILGIGISGDYLLSATIMSEIANKRTRGAFIAAVFSMQGIGILAASIVTMVVCAIFNMANKADIAWRLILMLGAIPAGLTFYWRMLMPETAR</sequence>
<feature type="transmembrane region" description="Helical" evidence="5">
    <location>
        <begin position="94"/>
        <end position="115"/>
    </location>
</feature>
<evidence type="ECO:0000259" key="6">
    <source>
        <dbReference type="PROSITE" id="PS50850"/>
    </source>
</evidence>
<evidence type="ECO:0000313" key="7">
    <source>
        <dbReference type="EMBL" id="SPD27990.1"/>
    </source>
</evidence>
<organism evidence="7">
    <name type="scientific">Fagus sylvatica</name>
    <name type="common">Beechnut</name>
    <dbReference type="NCBI Taxonomy" id="28930"/>
    <lineage>
        <taxon>Eukaryota</taxon>
        <taxon>Viridiplantae</taxon>
        <taxon>Streptophyta</taxon>
        <taxon>Embryophyta</taxon>
        <taxon>Tracheophyta</taxon>
        <taxon>Spermatophyta</taxon>
        <taxon>Magnoliopsida</taxon>
        <taxon>eudicotyledons</taxon>
        <taxon>Gunneridae</taxon>
        <taxon>Pentapetalae</taxon>
        <taxon>rosids</taxon>
        <taxon>fabids</taxon>
        <taxon>Fagales</taxon>
        <taxon>Fagaceae</taxon>
        <taxon>Fagus</taxon>
    </lineage>
</organism>
<dbReference type="GO" id="GO:0022857">
    <property type="term" value="F:transmembrane transporter activity"/>
    <property type="evidence" value="ECO:0007669"/>
    <property type="project" value="InterPro"/>
</dbReference>
<dbReference type="PROSITE" id="PS50850">
    <property type="entry name" value="MFS"/>
    <property type="match status" value="1"/>
</dbReference>
<gene>
    <name evidence="7" type="ORF">FSB_LOCUS55872</name>
</gene>
<feature type="transmembrane region" description="Helical" evidence="5">
    <location>
        <begin position="161"/>
        <end position="180"/>
    </location>
</feature>
<proteinExistence type="predicted"/>
<dbReference type="PANTHER" id="PTHR24064">
    <property type="entry name" value="SOLUTE CARRIER FAMILY 22 MEMBER"/>
    <property type="match status" value="1"/>
</dbReference>
<evidence type="ECO:0000256" key="4">
    <source>
        <dbReference type="ARBA" id="ARBA00023136"/>
    </source>
</evidence>
<protein>
    <recommendedName>
        <fullName evidence="6">Major facilitator superfamily (MFS) profile domain-containing protein</fullName>
    </recommendedName>
</protein>
<keyword evidence="4 5" id="KW-0472">Membrane</keyword>
<dbReference type="EMBL" id="OIVN01006215">
    <property type="protein sequence ID" value="SPD27990.1"/>
    <property type="molecule type" value="Genomic_DNA"/>
</dbReference>
<feature type="transmembrane region" description="Helical" evidence="5">
    <location>
        <begin position="31"/>
        <end position="51"/>
    </location>
</feature>
<dbReference type="InterPro" id="IPR036259">
    <property type="entry name" value="MFS_trans_sf"/>
</dbReference>
<evidence type="ECO:0000256" key="5">
    <source>
        <dbReference type="SAM" id="Phobius"/>
    </source>
</evidence>
<dbReference type="AlphaFoldDB" id="A0A2N9IUT6"/>
<evidence type="ECO:0000256" key="1">
    <source>
        <dbReference type="ARBA" id="ARBA00004141"/>
    </source>
</evidence>
<comment type="subcellular location">
    <subcellularLocation>
        <location evidence="1">Membrane</location>
        <topology evidence="1">Multi-pass membrane protein</topology>
    </subcellularLocation>
</comment>
<evidence type="ECO:0000256" key="2">
    <source>
        <dbReference type="ARBA" id="ARBA00022692"/>
    </source>
</evidence>
<reference evidence="7" key="1">
    <citation type="submission" date="2018-02" db="EMBL/GenBank/DDBJ databases">
        <authorList>
            <person name="Cohen D.B."/>
            <person name="Kent A.D."/>
        </authorList>
    </citation>
    <scope>NUCLEOTIDE SEQUENCE</scope>
</reference>
<dbReference type="SUPFAM" id="SSF103473">
    <property type="entry name" value="MFS general substrate transporter"/>
    <property type="match status" value="1"/>
</dbReference>